<accession>A0A8J3WGC0</accession>
<comment type="caution">
    <text evidence="3">The sequence shown here is derived from an EMBL/GenBank/DDBJ whole genome shotgun (WGS) entry which is preliminary data.</text>
</comment>
<protein>
    <submittedName>
        <fullName evidence="3">Uncharacterized protein</fullName>
    </submittedName>
</protein>
<proteinExistence type="predicted"/>
<keyword evidence="2" id="KW-0732">Signal</keyword>
<organism evidence="3 4">
    <name type="scientific">Planobispora rosea</name>
    <dbReference type="NCBI Taxonomy" id="35762"/>
    <lineage>
        <taxon>Bacteria</taxon>
        <taxon>Bacillati</taxon>
        <taxon>Actinomycetota</taxon>
        <taxon>Actinomycetes</taxon>
        <taxon>Streptosporangiales</taxon>
        <taxon>Streptosporangiaceae</taxon>
        <taxon>Planobispora</taxon>
    </lineage>
</organism>
<dbReference type="Proteomes" id="UP000655044">
    <property type="component" value="Unassembled WGS sequence"/>
</dbReference>
<keyword evidence="4" id="KW-1185">Reference proteome</keyword>
<dbReference type="AlphaFoldDB" id="A0A8J3WGC0"/>
<gene>
    <name evidence="3" type="ORF">Pro02_75570</name>
</gene>
<dbReference type="RefSeq" id="WP_068926354.1">
    <property type="nucleotide sequence ID" value="NZ_BMQP01000073.1"/>
</dbReference>
<evidence type="ECO:0000313" key="3">
    <source>
        <dbReference type="EMBL" id="GIH89149.1"/>
    </source>
</evidence>
<sequence length="69" mass="7212">MIEKWIRATALTFALCAGTAALAAPAAADSTEVTVTSGGPGQDPWRAAGQDPWRAAGQDPWDTEGQDPW</sequence>
<evidence type="ECO:0000313" key="4">
    <source>
        <dbReference type="Proteomes" id="UP000655044"/>
    </source>
</evidence>
<reference evidence="3" key="1">
    <citation type="submission" date="2021-01" db="EMBL/GenBank/DDBJ databases">
        <title>Whole genome shotgun sequence of Planobispora rosea NBRC 15558.</title>
        <authorList>
            <person name="Komaki H."/>
            <person name="Tamura T."/>
        </authorList>
    </citation>
    <scope>NUCLEOTIDE SEQUENCE</scope>
    <source>
        <strain evidence="3">NBRC 15558</strain>
    </source>
</reference>
<feature type="region of interest" description="Disordered" evidence="1">
    <location>
        <begin position="26"/>
        <end position="69"/>
    </location>
</feature>
<evidence type="ECO:0000256" key="2">
    <source>
        <dbReference type="SAM" id="SignalP"/>
    </source>
</evidence>
<name>A0A8J3WGC0_PLARO</name>
<feature type="signal peptide" evidence="2">
    <location>
        <begin position="1"/>
        <end position="23"/>
    </location>
</feature>
<feature type="chain" id="PRO_5039071204" evidence="2">
    <location>
        <begin position="24"/>
        <end position="69"/>
    </location>
</feature>
<evidence type="ECO:0000256" key="1">
    <source>
        <dbReference type="SAM" id="MobiDB-lite"/>
    </source>
</evidence>
<dbReference type="EMBL" id="BOOI01000109">
    <property type="protein sequence ID" value="GIH89149.1"/>
    <property type="molecule type" value="Genomic_DNA"/>
</dbReference>